<comment type="caution">
    <text evidence="1">The sequence shown here is derived from an EMBL/GenBank/DDBJ whole genome shotgun (WGS) entry which is preliminary data.</text>
</comment>
<proteinExistence type="predicted"/>
<gene>
    <name evidence="1" type="ORF">GCM10011363_39420</name>
</gene>
<reference evidence="2" key="1">
    <citation type="journal article" date="2019" name="Int. J. Syst. Evol. Microbiol.">
        <title>The Global Catalogue of Microorganisms (GCM) 10K type strain sequencing project: providing services to taxonomists for standard genome sequencing and annotation.</title>
        <authorList>
            <consortium name="The Broad Institute Genomics Platform"/>
            <consortium name="The Broad Institute Genome Sequencing Center for Infectious Disease"/>
            <person name="Wu L."/>
            <person name="Ma J."/>
        </authorList>
    </citation>
    <scope>NUCLEOTIDE SEQUENCE [LARGE SCALE GENOMIC DNA]</scope>
    <source>
        <strain evidence="2">CGMCC 1.12478</strain>
    </source>
</reference>
<evidence type="ECO:0000313" key="2">
    <source>
        <dbReference type="Proteomes" id="UP000645462"/>
    </source>
</evidence>
<keyword evidence="2" id="KW-1185">Reference proteome</keyword>
<evidence type="ECO:0000313" key="1">
    <source>
        <dbReference type="EMBL" id="GGC18860.1"/>
    </source>
</evidence>
<sequence>MRNAKCSEFRYAILPPKITNPATTVSINIDAPDMKYITPQPNSTKAAWPKSGCRANMRTILTVRKKEKAAPGGPFGSSLAARNHAITITNVGFRNSDG</sequence>
<organism evidence="1 2">
    <name type="scientific">Marivita lacus</name>
    <dbReference type="NCBI Taxonomy" id="1323742"/>
    <lineage>
        <taxon>Bacteria</taxon>
        <taxon>Pseudomonadati</taxon>
        <taxon>Pseudomonadota</taxon>
        <taxon>Alphaproteobacteria</taxon>
        <taxon>Rhodobacterales</taxon>
        <taxon>Roseobacteraceae</taxon>
        <taxon>Marivita</taxon>
    </lineage>
</organism>
<dbReference type="EMBL" id="BMFC01000015">
    <property type="protein sequence ID" value="GGC18860.1"/>
    <property type="molecule type" value="Genomic_DNA"/>
</dbReference>
<accession>A0ABQ1L971</accession>
<dbReference type="Proteomes" id="UP000645462">
    <property type="component" value="Unassembled WGS sequence"/>
</dbReference>
<name>A0ABQ1L971_9RHOB</name>
<protein>
    <submittedName>
        <fullName evidence="1">Uncharacterized protein</fullName>
    </submittedName>
</protein>